<dbReference type="Pfam" id="PF00486">
    <property type="entry name" value="Trans_reg_C"/>
    <property type="match status" value="1"/>
</dbReference>
<feature type="domain" description="Response regulatory" evidence="4">
    <location>
        <begin position="4"/>
        <end position="117"/>
    </location>
</feature>
<dbReference type="PROSITE" id="PS50110">
    <property type="entry name" value="RESPONSE_REGULATORY"/>
    <property type="match status" value="1"/>
</dbReference>
<dbReference type="Proteomes" id="UP000824334">
    <property type="component" value="Chromosome"/>
</dbReference>
<evidence type="ECO:0000313" key="7">
    <source>
        <dbReference type="Proteomes" id="UP000824334"/>
    </source>
</evidence>
<evidence type="ECO:0000313" key="6">
    <source>
        <dbReference type="EMBL" id="QYC10155.1"/>
    </source>
</evidence>
<accession>A0ABX8TK57</accession>
<dbReference type="InterPro" id="IPR039420">
    <property type="entry name" value="WalR-like"/>
</dbReference>
<dbReference type="RefSeq" id="WP_219352989.1">
    <property type="nucleotide sequence ID" value="NZ_CP080034.1"/>
</dbReference>
<evidence type="ECO:0000256" key="1">
    <source>
        <dbReference type="ARBA" id="ARBA00023125"/>
    </source>
</evidence>
<reference evidence="6 7" key="1">
    <citation type="submission" date="2021-07" db="EMBL/GenBank/DDBJ databases">
        <title>Isolation and characterization of bacteria from a gold mining with a capacity of golden bioaccumulation.</title>
        <authorList>
            <person name="Yang X.J."/>
        </authorList>
    </citation>
    <scope>NUCLEOTIDE SEQUENCE [LARGE SCALE GENOMIC DNA]</scope>
    <source>
        <strain evidence="6 7">Au29</strain>
    </source>
</reference>
<dbReference type="CDD" id="cd00383">
    <property type="entry name" value="trans_reg_C"/>
    <property type="match status" value="1"/>
</dbReference>
<keyword evidence="7" id="KW-1185">Reference proteome</keyword>
<protein>
    <submittedName>
        <fullName evidence="6">Winged helix-turn-helix domain-containing protein</fullName>
    </submittedName>
</protein>
<sequence>MTPLVLIAESDAETADGLDVGLRREGFRTALAFDGQAALDLQDSLKPDLIFLGVDLPVRDGWDVLGEVRRRGETPVIMLAPQGREAGRLQALRIGADDYLIQPLRPVEAAARAHAILRRTLGAQKAKVLRVGPLEVQLENYLAAVILHEGRRRLDLTLTEFRILAHMARTPLRVFSRADIMQACFPNQDVLERTIDSHVSHLRRKLETSGAAGLLRNVRGVGYRLEPETGVF</sequence>
<evidence type="ECO:0000259" key="4">
    <source>
        <dbReference type="PROSITE" id="PS50110"/>
    </source>
</evidence>
<dbReference type="SMART" id="SM00448">
    <property type="entry name" value="REC"/>
    <property type="match status" value="1"/>
</dbReference>
<dbReference type="PANTHER" id="PTHR48111:SF59">
    <property type="entry name" value="TRANSCRIPTIONAL REGULATORY PROTEIN BAER"/>
    <property type="match status" value="1"/>
</dbReference>
<organism evidence="6 7">
    <name type="scientific">Brevundimonas nasdae</name>
    <dbReference type="NCBI Taxonomy" id="172043"/>
    <lineage>
        <taxon>Bacteria</taxon>
        <taxon>Pseudomonadati</taxon>
        <taxon>Pseudomonadota</taxon>
        <taxon>Alphaproteobacteria</taxon>
        <taxon>Caulobacterales</taxon>
        <taxon>Caulobacteraceae</taxon>
        <taxon>Brevundimonas</taxon>
    </lineage>
</organism>
<dbReference type="PROSITE" id="PS51755">
    <property type="entry name" value="OMPR_PHOB"/>
    <property type="match status" value="1"/>
</dbReference>
<dbReference type="InterPro" id="IPR001789">
    <property type="entry name" value="Sig_transdc_resp-reg_receiver"/>
</dbReference>
<proteinExistence type="predicted"/>
<evidence type="ECO:0000256" key="3">
    <source>
        <dbReference type="PROSITE-ProRule" id="PRU01091"/>
    </source>
</evidence>
<dbReference type="EMBL" id="CP080034">
    <property type="protein sequence ID" value="QYC10155.1"/>
    <property type="molecule type" value="Genomic_DNA"/>
</dbReference>
<dbReference type="GeneID" id="94376910"/>
<name>A0ABX8TK57_9CAUL</name>
<dbReference type="InterPro" id="IPR001867">
    <property type="entry name" value="OmpR/PhoB-type_DNA-bd"/>
</dbReference>
<feature type="DNA-binding region" description="OmpR/PhoB-type" evidence="3">
    <location>
        <begin position="126"/>
        <end position="227"/>
    </location>
</feature>
<dbReference type="PANTHER" id="PTHR48111">
    <property type="entry name" value="REGULATOR OF RPOS"/>
    <property type="match status" value="1"/>
</dbReference>
<evidence type="ECO:0000256" key="2">
    <source>
        <dbReference type="PROSITE-ProRule" id="PRU00169"/>
    </source>
</evidence>
<dbReference type="SMART" id="SM00862">
    <property type="entry name" value="Trans_reg_C"/>
    <property type="match status" value="1"/>
</dbReference>
<dbReference type="Pfam" id="PF00072">
    <property type="entry name" value="Response_reg"/>
    <property type="match status" value="1"/>
</dbReference>
<feature type="domain" description="OmpR/PhoB-type" evidence="5">
    <location>
        <begin position="126"/>
        <end position="227"/>
    </location>
</feature>
<gene>
    <name evidence="6" type="ORF">KWG56_16590</name>
</gene>
<keyword evidence="1 3" id="KW-0238">DNA-binding</keyword>
<comment type="caution">
    <text evidence="2">Lacks conserved residue(s) required for the propagation of feature annotation.</text>
</comment>
<evidence type="ECO:0000259" key="5">
    <source>
        <dbReference type="PROSITE" id="PS51755"/>
    </source>
</evidence>